<dbReference type="WBParaSite" id="GPLIN_001412100">
    <property type="protein sequence ID" value="GPLIN_001412100"/>
    <property type="gene ID" value="GPLIN_001412100"/>
</dbReference>
<keyword evidence="1" id="KW-1133">Transmembrane helix</keyword>
<reference evidence="3" key="3">
    <citation type="submission" date="2016-06" db="UniProtKB">
        <authorList>
            <consortium name="WormBaseParasite"/>
        </authorList>
    </citation>
    <scope>IDENTIFICATION</scope>
</reference>
<evidence type="ECO:0000256" key="1">
    <source>
        <dbReference type="SAM" id="Phobius"/>
    </source>
</evidence>
<feature type="transmembrane region" description="Helical" evidence="1">
    <location>
        <begin position="135"/>
        <end position="158"/>
    </location>
</feature>
<reference evidence="2" key="2">
    <citation type="submission" date="2014-05" db="EMBL/GenBank/DDBJ databases">
        <title>The genome and life-stage specific transcriptomes of Globodera pallida elucidate key aspects of plant parasitism by a cyst nematode.</title>
        <authorList>
            <person name="Cotton J.A."/>
            <person name="Lilley C.J."/>
            <person name="Jones L.M."/>
            <person name="Kikuchi T."/>
            <person name="Reid A.J."/>
            <person name="Thorpe P."/>
            <person name="Tsai I.J."/>
            <person name="Beasley H."/>
            <person name="Blok V."/>
            <person name="Cock P.J.A."/>
            <person name="Van den Akker S.E."/>
            <person name="Holroyd N."/>
            <person name="Hunt M."/>
            <person name="Mantelin S."/>
            <person name="Naghra H."/>
            <person name="Pain A."/>
            <person name="Palomares-Rius J.E."/>
            <person name="Zarowiecki M."/>
            <person name="Berriman M."/>
            <person name="Jones J.T."/>
            <person name="Urwin P.E."/>
        </authorList>
    </citation>
    <scope>NUCLEOTIDE SEQUENCE [LARGE SCALE GENOMIC DNA]</scope>
    <source>
        <strain evidence="2">Lindley</strain>
    </source>
</reference>
<reference evidence="2" key="1">
    <citation type="submission" date="2013-12" db="EMBL/GenBank/DDBJ databases">
        <authorList>
            <person name="Aslett M."/>
        </authorList>
    </citation>
    <scope>NUCLEOTIDE SEQUENCE [LARGE SCALE GENOMIC DNA]</scope>
    <source>
        <strain evidence="2">Lindley</strain>
    </source>
</reference>
<evidence type="ECO:0000313" key="3">
    <source>
        <dbReference type="WBParaSite" id="GPLIN_001412100"/>
    </source>
</evidence>
<dbReference type="Proteomes" id="UP000050741">
    <property type="component" value="Unassembled WGS sequence"/>
</dbReference>
<name>A0A183CML5_GLOPA</name>
<accession>A0A183CML5</accession>
<keyword evidence="1" id="KW-0472">Membrane</keyword>
<dbReference type="AlphaFoldDB" id="A0A183CML5"/>
<protein>
    <submittedName>
        <fullName evidence="3">Uncharacterized protein</fullName>
    </submittedName>
</protein>
<feature type="transmembrane region" description="Helical" evidence="1">
    <location>
        <begin position="6"/>
        <end position="26"/>
    </location>
</feature>
<proteinExistence type="predicted"/>
<sequence length="163" mass="18586">MAELWTIINIFAAFIVVPISAAFWDLDCSSSGSSSSSYYGGSYHYDYTAAQKLREKAEKKRIKQEKESELDYQIADWNKEISYGTKQNKSGLRRKKRSSAGMDSKIVGWQTEDSFGLNKNDERHRRTKRSVAQDCGAYIGTLIFLLWIIVWIGGYFLIAFGPI</sequence>
<keyword evidence="1" id="KW-0812">Transmembrane</keyword>
<keyword evidence="2" id="KW-1185">Reference proteome</keyword>
<organism evidence="2 3">
    <name type="scientific">Globodera pallida</name>
    <name type="common">Potato cyst nematode worm</name>
    <name type="synonym">Heterodera pallida</name>
    <dbReference type="NCBI Taxonomy" id="36090"/>
    <lineage>
        <taxon>Eukaryota</taxon>
        <taxon>Metazoa</taxon>
        <taxon>Ecdysozoa</taxon>
        <taxon>Nematoda</taxon>
        <taxon>Chromadorea</taxon>
        <taxon>Rhabditida</taxon>
        <taxon>Tylenchina</taxon>
        <taxon>Tylenchomorpha</taxon>
        <taxon>Tylenchoidea</taxon>
        <taxon>Heteroderidae</taxon>
        <taxon>Heteroderinae</taxon>
        <taxon>Globodera</taxon>
    </lineage>
</organism>
<evidence type="ECO:0000313" key="2">
    <source>
        <dbReference type="Proteomes" id="UP000050741"/>
    </source>
</evidence>